<dbReference type="Gene3D" id="4.10.1240.10">
    <property type="entry name" value="GPCR, family 2, extracellular hormone receptor domain"/>
    <property type="match status" value="1"/>
</dbReference>
<organism evidence="4">
    <name type="scientific">Brugia timori</name>
    <dbReference type="NCBI Taxonomy" id="42155"/>
    <lineage>
        <taxon>Eukaryota</taxon>
        <taxon>Metazoa</taxon>
        <taxon>Ecdysozoa</taxon>
        <taxon>Nematoda</taxon>
        <taxon>Chromadorea</taxon>
        <taxon>Rhabditida</taxon>
        <taxon>Spirurina</taxon>
        <taxon>Spiruromorpha</taxon>
        <taxon>Filarioidea</taxon>
        <taxon>Onchocercidae</taxon>
        <taxon>Brugia</taxon>
    </lineage>
</organism>
<reference evidence="2 3" key="2">
    <citation type="submission" date="2018-11" db="EMBL/GenBank/DDBJ databases">
        <authorList>
            <consortium name="Pathogen Informatics"/>
        </authorList>
    </citation>
    <scope>NUCLEOTIDE SEQUENCE [LARGE SCALE GENOMIC DNA]</scope>
</reference>
<dbReference type="PANTHER" id="PTHR45620">
    <property type="entry name" value="PDF RECEPTOR-LIKE PROTEIN-RELATED"/>
    <property type="match status" value="1"/>
</dbReference>
<gene>
    <name evidence="2" type="ORF">BTMF_LOCUS2752</name>
</gene>
<dbReference type="Pfam" id="PF02793">
    <property type="entry name" value="HRM"/>
    <property type="match status" value="1"/>
</dbReference>
<dbReference type="GO" id="GO:0007188">
    <property type="term" value="P:adenylate cyclase-modulating G protein-coupled receptor signaling pathway"/>
    <property type="evidence" value="ECO:0007669"/>
    <property type="project" value="TreeGrafter"/>
</dbReference>
<evidence type="ECO:0000313" key="2">
    <source>
        <dbReference type="EMBL" id="VDO13263.1"/>
    </source>
</evidence>
<evidence type="ECO:0000259" key="1">
    <source>
        <dbReference type="PROSITE" id="PS50227"/>
    </source>
</evidence>
<dbReference type="SMART" id="SM00008">
    <property type="entry name" value="HormR"/>
    <property type="match status" value="1"/>
</dbReference>
<reference evidence="4" key="1">
    <citation type="submission" date="2017-02" db="UniProtKB">
        <authorList>
            <consortium name="WormBaseParasite"/>
        </authorList>
    </citation>
    <scope>IDENTIFICATION</scope>
</reference>
<dbReference type="AlphaFoldDB" id="A0A0R3QAS0"/>
<name>A0A0R3QAS0_9BILA</name>
<dbReference type="STRING" id="42155.A0A0R3QAS0"/>
<dbReference type="Proteomes" id="UP000280834">
    <property type="component" value="Unassembled WGS sequence"/>
</dbReference>
<keyword evidence="3" id="KW-1185">Reference proteome</keyword>
<dbReference type="PROSITE" id="PS00649">
    <property type="entry name" value="G_PROTEIN_RECEP_F2_1"/>
    <property type="match status" value="1"/>
</dbReference>
<dbReference type="GO" id="GO:0005886">
    <property type="term" value="C:plasma membrane"/>
    <property type="evidence" value="ECO:0007669"/>
    <property type="project" value="TreeGrafter"/>
</dbReference>
<dbReference type="EMBL" id="UZAG01002339">
    <property type="protein sequence ID" value="VDO13263.1"/>
    <property type="molecule type" value="Genomic_DNA"/>
</dbReference>
<evidence type="ECO:0000313" key="3">
    <source>
        <dbReference type="Proteomes" id="UP000280834"/>
    </source>
</evidence>
<sequence length="147" mass="16354">MDNLSKVAAMQPSTSWAYNAGKLVQINGLEYNRARTMDECIKALERSSLPTFPDSNDGSLWCNATFDTVLCWPATPANSSITVRCPPLKGLDPGKNITKWCHSSGRWMGRAEGDFSRPHGWTNFTMCFTREVVEMMTKLTNGSLVVK</sequence>
<dbReference type="SUPFAM" id="SSF111418">
    <property type="entry name" value="Hormone receptor domain"/>
    <property type="match status" value="1"/>
</dbReference>
<protein>
    <submittedName>
        <fullName evidence="4">G_PROTEIN_RECEP_F2_3 domain-containing protein</fullName>
    </submittedName>
</protein>
<dbReference type="PROSITE" id="PS50227">
    <property type="entry name" value="G_PROTEIN_RECEP_F2_3"/>
    <property type="match status" value="1"/>
</dbReference>
<dbReference type="InterPro" id="IPR001879">
    <property type="entry name" value="GPCR_2_extracellular_dom"/>
</dbReference>
<dbReference type="GO" id="GO:0008528">
    <property type="term" value="F:G protein-coupled peptide receptor activity"/>
    <property type="evidence" value="ECO:0007669"/>
    <property type="project" value="TreeGrafter"/>
</dbReference>
<feature type="domain" description="G-protein coupled receptors family 2 profile 1" evidence="1">
    <location>
        <begin position="39"/>
        <end position="131"/>
    </location>
</feature>
<dbReference type="InterPro" id="IPR036445">
    <property type="entry name" value="GPCR_2_extracell_dom_sf"/>
</dbReference>
<dbReference type="PANTHER" id="PTHR45620:SF17">
    <property type="entry name" value="PDF RECEPTOR"/>
    <property type="match status" value="1"/>
</dbReference>
<dbReference type="InterPro" id="IPR050332">
    <property type="entry name" value="GPCR_2"/>
</dbReference>
<dbReference type="InterPro" id="IPR017983">
    <property type="entry name" value="GPCR_2_secretin-like_CS"/>
</dbReference>
<accession>A0A0R3QAS0</accession>
<dbReference type="WBParaSite" id="BTMF_0000343901-mRNA-1">
    <property type="protein sequence ID" value="BTMF_0000343901-mRNA-1"/>
    <property type="gene ID" value="BTMF_0000343901"/>
</dbReference>
<evidence type="ECO:0000313" key="4">
    <source>
        <dbReference type="WBParaSite" id="BTMF_0000343901-mRNA-1"/>
    </source>
</evidence>
<proteinExistence type="predicted"/>